<keyword evidence="3" id="KW-1185">Reference proteome</keyword>
<dbReference type="InterPro" id="IPR038796">
    <property type="entry name" value="At1g76070-like"/>
</dbReference>
<dbReference type="KEGG" id="mnt:21409261"/>
<name>W9SKF7_9ROSA</name>
<dbReference type="AlphaFoldDB" id="W9SKF7"/>
<protein>
    <submittedName>
        <fullName evidence="2">Uncharacterized protein</fullName>
    </submittedName>
</protein>
<feature type="compositionally biased region" description="Basic residues" evidence="1">
    <location>
        <begin position="82"/>
        <end position="92"/>
    </location>
</feature>
<evidence type="ECO:0000313" key="2">
    <source>
        <dbReference type="EMBL" id="EXC35291.1"/>
    </source>
</evidence>
<evidence type="ECO:0000256" key="1">
    <source>
        <dbReference type="SAM" id="MobiDB-lite"/>
    </source>
</evidence>
<dbReference type="OrthoDB" id="1926132at2759"/>
<dbReference type="PANTHER" id="PTHR34779">
    <property type="entry name" value="OS09G0542900 PROTEIN"/>
    <property type="match status" value="1"/>
</dbReference>
<evidence type="ECO:0000313" key="3">
    <source>
        <dbReference type="Proteomes" id="UP000030645"/>
    </source>
</evidence>
<feature type="region of interest" description="Disordered" evidence="1">
    <location>
        <begin position="31"/>
        <end position="96"/>
    </location>
</feature>
<proteinExistence type="predicted"/>
<dbReference type="EMBL" id="KE346358">
    <property type="protein sequence ID" value="EXC35291.1"/>
    <property type="molecule type" value="Genomic_DNA"/>
</dbReference>
<dbReference type="Proteomes" id="UP000030645">
    <property type="component" value="Unassembled WGS sequence"/>
</dbReference>
<reference evidence="3" key="1">
    <citation type="submission" date="2013-01" db="EMBL/GenBank/DDBJ databases">
        <title>Draft Genome Sequence of a Mulberry Tree, Morus notabilis C.K. Schneid.</title>
        <authorList>
            <person name="He N."/>
            <person name="Zhao S."/>
        </authorList>
    </citation>
    <scope>NUCLEOTIDE SEQUENCE</scope>
</reference>
<organism evidence="2 3">
    <name type="scientific">Morus notabilis</name>
    <dbReference type="NCBI Taxonomy" id="981085"/>
    <lineage>
        <taxon>Eukaryota</taxon>
        <taxon>Viridiplantae</taxon>
        <taxon>Streptophyta</taxon>
        <taxon>Embryophyta</taxon>
        <taxon>Tracheophyta</taxon>
        <taxon>Spermatophyta</taxon>
        <taxon>Magnoliopsida</taxon>
        <taxon>eudicotyledons</taxon>
        <taxon>Gunneridae</taxon>
        <taxon>Pentapetalae</taxon>
        <taxon>rosids</taxon>
        <taxon>fabids</taxon>
        <taxon>Rosales</taxon>
        <taxon>Moraceae</taxon>
        <taxon>Moreae</taxon>
        <taxon>Morus</taxon>
    </lineage>
</organism>
<dbReference type="PANTHER" id="PTHR34779:SF1">
    <property type="entry name" value="OS09G0542900 PROTEIN"/>
    <property type="match status" value="1"/>
</dbReference>
<accession>W9SKF7</accession>
<gene>
    <name evidence="2" type="ORF">L484_026613</name>
</gene>
<feature type="region of interest" description="Disordered" evidence="1">
    <location>
        <begin position="111"/>
        <end position="130"/>
    </location>
</feature>
<sequence>MERKTSNLRNKIAKLLSLPHATPSITAILVSPPLSPRKPSSTKPVYTSIIPSEARRKPKYGSSFDTREPTSPKVSCLGQITNKKKPKPKPKKVGCSVQEVKVVKKRHKKGVKENMIIDDGPNSKDKADGSNVGILVVPSLGEMKRFTSARGVLSEF</sequence>